<evidence type="ECO:0000313" key="3">
    <source>
        <dbReference type="Proteomes" id="UP000327157"/>
    </source>
</evidence>
<reference evidence="2 3" key="3">
    <citation type="submission" date="2019-11" db="EMBL/GenBank/DDBJ databases">
        <title>A de novo genome assembly of a pear dwarfing rootstock.</title>
        <authorList>
            <person name="Wang F."/>
            <person name="Wang J."/>
            <person name="Li S."/>
            <person name="Zhang Y."/>
            <person name="Fang M."/>
            <person name="Ma L."/>
            <person name="Zhao Y."/>
            <person name="Jiang S."/>
        </authorList>
    </citation>
    <scope>NUCLEOTIDE SEQUENCE [LARGE SCALE GENOMIC DNA]</scope>
    <source>
        <strain evidence="2">S2</strain>
        <tissue evidence="2">Leaf</tissue>
    </source>
</reference>
<organism evidence="2 3">
    <name type="scientific">Pyrus ussuriensis x Pyrus communis</name>
    <dbReference type="NCBI Taxonomy" id="2448454"/>
    <lineage>
        <taxon>Eukaryota</taxon>
        <taxon>Viridiplantae</taxon>
        <taxon>Streptophyta</taxon>
        <taxon>Embryophyta</taxon>
        <taxon>Tracheophyta</taxon>
        <taxon>Spermatophyta</taxon>
        <taxon>Magnoliopsida</taxon>
        <taxon>eudicotyledons</taxon>
        <taxon>Gunneridae</taxon>
        <taxon>Pentapetalae</taxon>
        <taxon>rosids</taxon>
        <taxon>fabids</taxon>
        <taxon>Rosales</taxon>
        <taxon>Rosaceae</taxon>
        <taxon>Amygdaloideae</taxon>
        <taxon>Maleae</taxon>
        <taxon>Pyrus</taxon>
    </lineage>
</organism>
<dbReference type="EMBL" id="SMOL01000004">
    <property type="protein sequence ID" value="KAB2637441.1"/>
    <property type="molecule type" value="Genomic_DNA"/>
</dbReference>
<reference evidence="2 3" key="1">
    <citation type="submission" date="2019-09" db="EMBL/GenBank/DDBJ databases">
        <authorList>
            <person name="Ou C."/>
        </authorList>
    </citation>
    <scope>NUCLEOTIDE SEQUENCE [LARGE SCALE GENOMIC DNA]</scope>
    <source>
        <strain evidence="2">S2</strain>
        <tissue evidence="2">Leaf</tissue>
    </source>
</reference>
<name>A0A5N5IFY1_9ROSA</name>
<dbReference type="PANTHER" id="PTHR35546:SF130">
    <property type="entry name" value="EXPRESSED PROTEIN"/>
    <property type="match status" value="1"/>
</dbReference>
<dbReference type="PROSITE" id="PS50181">
    <property type="entry name" value="FBOX"/>
    <property type="match status" value="1"/>
</dbReference>
<accession>A0A5N5IFY1</accession>
<dbReference type="Proteomes" id="UP000327157">
    <property type="component" value="Chromosome 5"/>
</dbReference>
<dbReference type="Pfam" id="PF12937">
    <property type="entry name" value="F-box-like"/>
    <property type="match status" value="1"/>
</dbReference>
<gene>
    <name evidence="2" type="ORF">D8674_027975</name>
</gene>
<reference evidence="3" key="2">
    <citation type="submission" date="2019-10" db="EMBL/GenBank/DDBJ databases">
        <title>A de novo genome assembly of a pear dwarfing rootstock.</title>
        <authorList>
            <person name="Wang F."/>
            <person name="Wang J."/>
            <person name="Li S."/>
            <person name="Zhang Y."/>
            <person name="Fang M."/>
            <person name="Ma L."/>
            <person name="Zhao Y."/>
            <person name="Jiang S."/>
        </authorList>
    </citation>
    <scope>NUCLEOTIDE SEQUENCE [LARGE SCALE GENOMIC DNA]</scope>
</reference>
<dbReference type="SUPFAM" id="SSF81383">
    <property type="entry name" value="F-box domain"/>
    <property type="match status" value="1"/>
</dbReference>
<proteinExistence type="predicted"/>
<dbReference type="SMART" id="SM00256">
    <property type="entry name" value="FBOX"/>
    <property type="match status" value="1"/>
</dbReference>
<comment type="caution">
    <text evidence="2">The sequence shown here is derived from an EMBL/GenBank/DDBJ whole genome shotgun (WGS) entry which is preliminary data.</text>
</comment>
<keyword evidence="3" id="KW-1185">Reference proteome</keyword>
<sequence>MEHQYYKKNVVNIDDLPEHLFVRILSWLPCNLVFQCMCVSKRWFVLLNSSYFVRQFSRFQRELEQNPITGSVLFSWSSLCRYNRCLYPKLPKSITQRFYTKSFLPRRSDGVFYKSLLVSMYNDLALCNNEAGESYYYICNTYTMQWVALPPLKFEWRRDRVGFICDPYREDDKNLEQDGSSSSNAEYRCRVVLIHHKYNALKLNMVMFSSETGEWREFVVPCRPKTHLVFCESYMNLAQPEGVAFKGKLYWSGKAGIMEFDPLAYDSNKNITGSTSNADVFDKCRFINIDHEHPDESDYSRSRRLCVRRGCLCITDVVNGSRVHIWGFKGEIEEGNFCLIYNVSLSPMLDESGLRHLHRASTKLLHLNSFDEDIVYLEVDKCIFICNIRTETVLAKHESDDKKIRAFPFVLPRWPTPLPSIATMRASTTRKSRTTKV</sequence>
<protein>
    <recommendedName>
        <fullName evidence="1">F-box domain-containing protein</fullName>
    </recommendedName>
</protein>
<evidence type="ECO:0000313" key="2">
    <source>
        <dbReference type="EMBL" id="KAB2637441.1"/>
    </source>
</evidence>
<dbReference type="InterPro" id="IPR056592">
    <property type="entry name" value="Beta-prop_At3g26010-like"/>
</dbReference>
<dbReference type="PANTHER" id="PTHR35546">
    <property type="entry name" value="F-BOX PROTEIN INTERACTION DOMAIN PROTEIN-RELATED"/>
    <property type="match status" value="1"/>
</dbReference>
<dbReference type="OrthoDB" id="1157305at2759"/>
<evidence type="ECO:0000259" key="1">
    <source>
        <dbReference type="PROSITE" id="PS50181"/>
    </source>
</evidence>
<dbReference type="Pfam" id="PF24750">
    <property type="entry name" value="b-prop_At3g26010-like"/>
    <property type="match status" value="1"/>
</dbReference>
<feature type="domain" description="F-box" evidence="1">
    <location>
        <begin position="10"/>
        <end position="56"/>
    </location>
</feature>
<dbReference type="AlphaFoldDB" id="A0A5N5IFY1"/>
<dbReference type="Gene3D" id="1.20.1280.50">
    <property type="match status" value="1"/>
</dbReference>
<dbReference type="InterPro" id="IPR036047">
    <property type="entry name" value="F-box-like_dom_sf"/>
</dbReference>
<dbReference type="InterPro" id="IPR055290">
    <property type="entry name" value="At3g26010-like"/>
</dbReference>
<dbReference type="InterPro" id="IPR001810">
    <property type="entry name" value="F-box_dom"/>
</dbReference>